<reference evidence="2 3" key="1">
    <citation type="journal article" date="2019" name="Commun. Biol.">
        <title>The bagworm genome reveals a unique fibroin gene that provides high tensile strength.</title>
        <authorList>
            <person name="Kono N."/>
            <person name="Nakamura H."/>
            <person name="Ohtoshi R."/>
            <person name="Tomita M."/>
            <person name="Numata K."/>
            <person name="Arakawa K."/>
        </authorList>
    </citation>
    <scope>NUCLEOTIDE SEQUENCE [LARGE SCALE GENOMIC DNA]</scope>
</reference>
<dbReference type="EMBL" id="BGZK01002491">
    <property type="protein sequence ID" value="GBP94337.1"/>
    <property type="molecule type" value="Genomic_DNA"/>
</dbReference>
<protein>
    <submittedName>
        <fullName evidence="2">Uncharacterized protein</fullName>
    </submittedName>
</protein>
<organism evidence="2 3">
    <name type="scientific">Eumeta variegata</name>
    <name type="common">Bagworm moth</name>
    <name type="synonym">Eumeta japonica</name>
    <dbReference type="NCBI Taxonomy" id="151549"/>
    <lineage>
        <taxon>Eukaryota</taxon>
        <taxon>Metazoa</taxon>
        <taxon>Ecdysozoa</taxon>
        <taxon>Arthropoda</taxon>
        <taxon>Hexapoda</taxon>
        <taxon>Insecta</taxon>
        <taxon>Pterygota</taxon>
        <taxon>Neoptera</taxon>
        <taxon>Endopterygota</taxon>
        <taxon>Lepidoptera</taxon>
        <taxon>Glossata</taxon>
        <taxon>Ditrysia</taxon>
        <taxon>Tineoidea</taxon>
        <taxon>Psychidae</taxon>
        <taxon>Oiketicinae</taxon>
        <taxon>Eumeta</taxon>
    </lineage>
</organism>
<dbReference type="AlphaFoldDB" id="A0A4C2A607"/>
<dbReference type="Proteomes" id="UP000299102">
    <property type="component" value="Unassembled WGS sequence"/>
</dbReference>
<evidence type="ECO:0000313" key="2">
    <source>
        <dbReference type="EMBL" id="GBP94337.1"/>
    </source>
</evidence>
<comment type="caution">
    <text evidence="2">The sequence shown here is derived from an EMBL/GenBank/DDBJ whole genome shotgun (WGS) entry which is preliminary data.</text>
</comment>
<keyword evidence="3" id="KW-1185">Reference proteome</keyword>
<gene>
    <name evidence="2" type="ORF">EVAR_63865_1</name>
</gene>
<feature type="region of interest" description="Disordered" evidence="1">
    <location>
        <begin position="30"/>
        <end position="62"/>
    </location>
</feature>
<evidence type="ECO:0000256" key="1">
    <source>
        <dbReference type="SAM" id="MobiDB-lite"/>
    </source>
</evidence>
<sequence length="103" mass="11420">MNMKPISVTILCRPFVSNSNVQGRIEIQTGAASESRVGPRPLSRPRPYRVSRAPPHYPPLPLPDRGLRAAACSFMRAELIQTRRPFPLRKVSPPRPAPRAVTG</sequence>
<evidence type="ECO:0000313" key="3">
    <source>
        <dbReference type="Proteomes" id="UP000299102"/>
    </source>
</evidence>
<name>A0A4C2A607_EUMVA</name>
<feature type="region of interest" description="Disordered" evidence="1">
    <location>
        <begin position="84"/>
        <end position="103"/>
    </location>
</feature>
<accession>A0A4C2A607</accession>
<proteinExistence type="predicted"/>